<dbReference type="EMBL" id="PYSW02000006">
    <property type="protein sequence ID" value="KAG2391852.1"/>
    <property type="molecule type" value="Genomic_DNA"/>
</dbReference>
<dbReference type="RefSeq" id="XP_044553746.1">
    <property type="nucleotide sequence ID" value="XM_044689202.1"/>
</dbReference>
<organism evidence="2 3">
    <name type="scientific">Naegleria lovaniensis</name>
    <name type="common">Amoeba</name>
    <dbReference type="NCBI Taxonomy" id="51637"/>
    <lineage>
        <taxon>Eukaryota</taxon>
        <taxon>Discoba</taxon>
        <taxon>Heterolobosea</taxon>
        <taxon>Tetramitia</taxon>
        <taxon>Eutetramitia</taxon>
        <taxon>Vahlkampfiidae</taxon>
        <taxon>Naegleria</taxon>
    </lineage>
</organism>
<dbReference type="SUPFAM" id="SSF81296">
    <property type="entry name" value="E set domains"/>
    <property type="match status" value="1"/>
</dbReference>
<sequence>MPNNNNNNNTHSAPPSNEHGGHSTLLPIATTTTGNNTTSSTTPPLPISNPSTVARKLSNSGTMPPSLNPSSSSSYYSVPPPSTVPSLYVPPPPHHAHPSSSSSAYYPPYPYASYLPPSSMSTSTTTTATPTTPTTTTPSSQSTATPSNPLLPPPPSTNALYYSPHYPLYPSHPHQQPPHPHSLFTAHQPMYSGTPPGMGSVAPSSHPMSSHHPMHHQEKQKQPSTTKKKKKSKNTITTSPVAITVVNSSCPTDPWDISRKSLEKINLIEGFTMDRILQHVTIPPMDNDCVISEKQTVKIDSSLKNQYSSLKLQVWLCELCVDKITENITALRSLYDEVLTGSNDEVSVQDLIFPTTIISSGRKEYFLRFVLYDAKDKNTEIVAFCDTCTFEIRSKTRSPTRVQIQNNQSVAALPPQRSLTLSSTAIATSETPSSASQSVGEKPTLDFLKRLIATATLSEDINSWDTFMHTLNQLVVIGDSSFLNTSSGSLSKRADFSDHQMTKEFLMRGHRKTNIYPYIEQCYPAFGPARGGIQISINVKDLNIYDEDDLIVTFDDIKVPKTDFVSIRPNKILLYLPALSSNHILGKVDVAISVRNELEDFCHVLYDSFEYLSNDVFEKKKSSIPTPIERPSSNNKNINQVLIRPLSETNSVNEDLFTKTELYNSETTKYVTTIYFEPGFLKGSPLDPSQRFIWLLRKSDTFENLIGNPSSKEIDCGGVFSIKDLLPTVKEDILEIPIEIDRKISTEKFNCTMVLQLYDIIQKQIHYTSRPFSILQKAPKPVAYSSFNEDERVLQLLEKIKTPRARKMALRGGALDPTLNYLGQTKTHIACLSGNETELKRNFQPAHLTTHDLFLRNPLHLAFASGNLEAAKFCIENLTTSPHLLLLQRDYYHNTPFHLALKFNRTHFMKEICLVLKTYLIRYLAQQSTFNTENSNTATMEPYTPKSQIPTTQPVNYKASSQKKRKTTSTVTTTNSATPPPPKKTKQEEGSSDEEEDDVLVVEEN</sequence>
<evidence type="ECO:0000313" key="2">
    <source>
        <dbReference type="EMBL" id="KAG2391852.1"/>
    </source>
</evidence>
<evidence type="ECO:0000256" key="1">
    <source>
        <dbReference type="SAM" id="MobiDB-lite"/>
    </source>
</evidence>
<feature type="compositionally biased region" description="Acidic residues" evidence="1">
    <location>
        <begin position="990"/>
        <end position="1005"/>
    </location>
</feature>
<dbReference type="PANTHER" id="PTHR24216">
    <property type="entry name" value="PAXILLIN-RELATED"/>
    <property type="match status" value="1"/>
</dbReference>
<accession>A0AA88KQ23</accession>
<dbReference type="Proteomes" id="UP000816034">
    <property type="component" value="Unassembled WGS sequence"/>
</dbReference>
<dbReference type="InterPro" id="IPR036770">
    <property type="entry name" value="Ankyrin_rpt-contain_sf"/>
</dbReference>
<feature type="compositionally biased region" description="Low complexity" evidence="1">
    <location>
        <begin position="30"/>
        <end position="52"/>
    </location>
</feature>
<dbReference type="Gene3D" id="2.60.40.10">
    <property type="entry name" value="Immunoglobulins"/>
    <property type="match status" value="1"/>
</dbReference>
<gene>
    <name evidence="2" type="ORF">C9374_013337</name>
</gene>
<dbReference type="AlphaFoldDB" id="A0AA88KQ23"/>
<feature type="compositionally biased region" description="Low complexity" evidence="1">
    <location>
        <begin position="118"/>
        <end position="148"/>
    </location>
</feature>
<keyword evidence="3" id="KW-1185">Reference proteome</keyword>
<comment type="caution">
    <text evidence="2">The sequence shown here is derived from an EMBL/GenBank/DDBJ whole genome shotgun (WGS) entry which is preliminary data.</text>
</comment>
<dbReference type="Gene3D" id="1.25.40.20">
    <property type="entry name" value="Ankyrin repeat-containing domain"/>
    <property type="match status" value="1"/>
</dbReference>
<feature type="compositionally biased region" description="Polar residues" evidence="1">
    <location>
        <begin position="934"/>
        <end position="955"/>
    </location>
</feature>
<evidence type="ECO:0000313" key="3">
    <source>
        <dbReference type="Proteomes" id="UP000816034"/>
    </source>
</evidence>
<dbReference type="PANTHER" id="PTHR24216:SF65">
    <property type="entry name" value="PAXILLIN-LIKE PROTEIN 1"/>
    <property type="match status" value="1"/>
</dbReference>
<feature type="compositionally biased region" description="Low complexity" evidence="1">
    <location>
        <begin position="64"/>
        <end position="77"/>
    </location>
</feature>
<feature type="compositionally biased region" description="Low complexity" evidence="1">
    <location>
        <begin position="157"/>
        <end position="174"/>
    </location>
</feature>
<feature type="compositionally biased region" description="Low complexity" evidence="1">
    <location>
        <begin position="968"/>
        <end position="977"/>
    </location>
</feature>
<dbReference type="CDD" id="cd00102">
    <property type="entry name" value="IPT"/>
    <property type="match status" value="1"/>
</dbReference>
<feature type="region of interest" description="Disordered" evidence="1">
    <location>
        <begin position="934"/>
        <end position="1005"/>
    </location>
</feature>
<feature type="region of interest" description="Disordered" evidence="1">
    <location>
        <begin position="1"/>
        <end position="81"/>
    </location>
</feature>
<dbReference type="GeneID" id="68105790"/>
<dbReference type="InterPro" id="IPR013783">
    <property type="entry name" value="Ig-like_fold"/>
</dbReference>
<protein>
    <submittedName>
        <fullName evidence="2">Uncharacterized protein</fullName>
    </submittedName>
</protein>
<proteinExistence type="predicted"/>
<dbReference type="SUPFAM" id="SSF48403">
    <property type="entry name" value="Ankyrin repeat"/>
    <property type="match status" value="1"/>
</dbReference>
<name>A0AA88KQ23_NAELO</name>
<dbReference type="InterPro" id="IPR014756">
    <property type="entry name" value="Ig_E-set"/>
</dbReference>
<reference evidence="2 3" key="1">
    <citation type="journal article" date="2018" name="BMC Genomics">
        <title>The genome of Naegleria lovaniensis, the basis for a comparative approach to unravel pathogenicity factors of the human pathogenic amoeba N. fowleri.</title>
        <authorList>
            <person name="Liechti N."/>
            <person name="Schurch N."/>
            <person name="Bruggmann R."/>
            <person name="Wittwer M."/>
        </authorList>
    </citation>
    <scope>NUCLEOTIDE SEQUENCE [LARGE SCALE GENOMIC DNA]</scope>
    <source>
        <strain evidence="2 3">ATCC 30569</strain>
    </source>
</reference>
<feature type="region of interest" description="Disordered" evidence="1">
    <location>
        <begin position="118"/>
        <end position="238"/>
    </location>
</feature>